<evidence type="ECO:0000313" key="4">
    <source>
        <dbReference type="Proteomes" id="UP000827892"/>
    </source>
</evidence>
<evidence type="ECO:0000256" key="2">
    <source>
        <dbReference type="SAM" id="Phobius"/>
    </source>
</evidence>
<protein>
    <submittedName>
        <fullName evidence="3">Uncharacterized protein</fullName>
    </submittedName>
</protein>
<keyword evidence="2" id="KW-0472">Membrane</keyword>
<keyword evidence="2" id="KW-1133">Transmembrane helix</keyword>
<feature type="compositionally biased region" description="Low complexity" evidence="1">
    <location>
        <begin position="256"/>
        <end position="269"/>
    </location>
</feature>
<evidence type="ECO:0000256" key="1">
    <source>
        <dbReference type="SAM" id="MobiDB-lite"/>
    </source>
</evidence>
<proteinExistence type="predicted"/>
<feature type="compositionally biased region" description="Basic and acidic residues" evidence="1">
    <location>
        <begin position="243"/>
        <end position="255"/>
    </location>
</feature>
<evidence type="ECO:0000313" key="3">
    <source>
        <dbReference type="EMBL" id="ULU04935.1"/>
    </source>
</evidence>
<gene>
    <name evidence="3" type="ORF">L3Y34_017586</name>
</gene>
<keyword evidence="2" id="KW-0812">Transmembrane</keyword>
<feature type="transmembrane region" description="Helical" evidence="2">
    <location>
        <begin position="49"/>
        <end position="70"/>
    </location>
</feature>
<dbReference type="Proteomes" id="UP000827892">
    <property type="component" value="Chromosome II"/>
</dbReference>
<dbReference type="AlphaFoldDB" id="A0AAE9DIC0"/>
<name>A0AAE9DIC0_CAEBR</name>
<sequence>MHFAVETIEEGAKKTHFCCVEVFLAEIYSISIRRWAIPETSHSDSKMRLSFLFLTILPISSYSFIVGGCIGPKSVLERFLNDKQKTELRKIVHNKFDGSNSEQVLEESNRYVYGHVTEEQWHSIVPELAEYQAKKHECSMYAQLLPKPLYQQLLKSVLRASEMGASKYDVKRLVDDYVDRLAKNGVLPDVMDKMPTLPRVTLPESEIASQSYRKYPKKPKTKQTNSNRGMGAVHPTLIGYPEGPRKPSHNREKNGRNNNNMNHGNMGNGPVMGRNKNGGRQGGHPDYMGPPMFPIAKPTPYDLSEYMEIGGNNGRSNHRTPQNFRRYPEHECDYYAGPCATSF</sequence>
<feature type="region of interest" description="Disordered" evidence="1">
    <location>
        <begin position="208"/>
        <end position="284"/>
    </location>
</feature>
<dbReference type="EMBL" id="CP090892">
    <property type="protein sequence ID" value="ULU04935.1"/>
    <property type="molecule type" value="Genomic_DNA"/>
</dbReference>
<organism evidence="3 4">
    <name type="scientific">Caenorhabditis briggsae</name>
    <dbReference type="NCBI Taxonomy" id="6238"/>
    <lineage>
        <taxon>Eukaryota</taxon>
        <taxon>Metazoa</taxon>
        <taxon>Ecdysozoa</taxon>
        <taxon>Nematoda</taxon>
        <taxon>Chromadorea</taxon>
        <taxon>Rhabditida</taxon>
        <taxon>Rhabditina</taxon>
        <taxon>Rhabditomorpha</taxon>
        <taxon>Rhabditoidea</taxon>
        <taxon>Rhabditidae</taxon>
        <taxon>Peloderinae</taxon>
        <taxon>Caenorhabditis</taxon>
    </lineage>
</organism>
<reference evidence="3 4" key="1">
    <citation type="submission" date="2022-05" db="EMBL/GenBank/DDBJ databases">
        <title>Chromosome-level reference genomes for two strains of Caenorhabditis briggsae: an improved platform for comparative genomics.</title>
        <authorList>
            <person name="Stevens L."/>
            <person name="Andersen E.C."/>
        </authorList>
    </citation>
    <scope>NUCLEOTIDE SEQUENCE [LARGE SCALE GENOMIC DNA]</scope>
    <source>
        <strain evidence="3">QX1410_ONT</strain>
        <tissue evidence="3">Whole-organism</tissue>
    </source>
</reference>
<accession>A0AAE9DIC0</accession>